<keyword evidence="1" id="KW-0812">Transmembrane</keyword>
<dbReference type="EMBL" id="JAOTJC010000013">
    <property type="protein sequence ID" value="MCU7555875.1"/>
    <property type="molecule type" value="Genomic_DNA"/>
</dbReference>
<organism evidence="2 3">
    <name type="scientific">Alteromonas salexigens</name>
    <dbReference type="NCBI Taxonomy" id="2982530"/>
    <lineage>
        <taxon>Bacteria</taxon>
        <taxon>Pseudomonadati</taxon>
        <taxon>Pseudomonadota</taxon>
        <taxon>Gammaproteobacteria</taxon>
        <taxon>Alteromonadales</taxon>
        <taxon>Alteromonadaceae</taxon>
        <taxon>Alteromonas/Salinimonas group</taxon>
        <taxon>Alteromonas</taxon>
    </lineage>
</organism>
<reference evidence="3" key="1">
    <citation type="submission" date="2023-07" db="EMBL/GenBank/DDBJ databases">
        <title>Study on multiphase classification of strain Alteromonas salexigens isolated from the Yellow Sea.</title>
        <authorList>
            <person name="Sun L."/>
        </authorList>
    </citation>
    <scope>NUCLEOTIDE SEQUENCE [LARGE SCALE GENOMIC DNA]</scope>
    <source>
        <strain evidence="3">ASW11-19</strain>
    </source>
</reference>
<comment type="caution">
    <text evidence="2">The sequence shown here is derived from an EMBL/GenBank/DDBJ whole genome shotgun (WGS) entry which is preliminary data.</text>
</comment>
<evidence type="ECO:0000313" key="2">
    <source>
        <dbReference type="EMBL" id="MCU7555875.1"/>
    </source>
</evidence>
<keyword evidence="1" id="KW-0472">Membrane</keyword>
<feature type="transmembrane region" description="Helical" evidence="1">
    <location>
        <begin position="12"/>
        <end position="32"/>
    </location>
</feature>
<feature type="transmembrane region" description="Helical" evidence="1">
    <location>
        <begin position="96"/>
        <end position="116"/>
    </location>
</feature>
<sequence>MDLQAAHLILNQLATICTYLGGFSLVFLGALITMRGTESRAAQVTIVSSAVASCCFILSAVGWGILQLSAALPANDVPVDKMLDALFGTRHKLFSLLYLAGQFSLFVCIGSSGYLHSRKIGHLTFGIGAFGFAIMGYVLSPYVNFG</sequence>
<dbReference type="Proteomes" id="UP001209257">
    <property type="component" value="Unassembled WGS sequence"/>
</dbReference>
<protein>
    <submittedName>
        <fullName evidence="2">Uncharacterized protein</fullName>
    </submittedName>
</protein>
<accession>A0ABT2VRD6</accession>
<feature type="transmembrane region" description="Helical" evidence="1">
    <location>
        <begin position="44"/>
        <end position="66"/>
    </location>
</feature>
<feature type="transmembrane region" description="Helical" evidence="1">
    <location>
        <begin position="123"/>
        <end position="143"/>
    </location>
</feature>
<gene>
    <name evidence="2" type="ORF">OCL06_14890</name>
</gene>
<dbReference type="RefSeq" id="WP_262995974.1">
    <property type="nucleotide sequence ID" value="NZ_JAOTJC010000013.1"/>
</dbReference>
<evidence type="ECO:0000313" key="3">
    <source>
        <dbReference type="Proteomes" id="UP001209257"/>
    </source>
</evidence>
<name>A0ABT2VRD6_9ALTE</name>
<keyword evidence="3" id="KW-1185">Reference proteome</keyword>
<proteinExistence type="predicted"/>
<evidence type="ECO:0000256" key="1">
    <source>
        <dbReference type="SAM" id="Phobius"/>
    </source>
</evidence>
<keyword evidence="1" id="KW-1133">Transmembrane helix</keyword>